<dbReference type="PANTHER" id="PTHR12970">
    <property type="entry name" value="PROTEASOME ASSEMBLY CHAPERONE 2"/>
    <property type="match status" value="1"/>
</dbReference>
<evidence type="ECO:0000313" key="6">
    <source>
        <dbReference type="Proteomes" id="UP000749559"/>
    </source>
</evidence>
<dbReference type="Proteomes" id="UP000749559">
    <property type="component" value="Unassembled WGS sequence"/>
</dbReference>
<comment type="caution">
    <text evidence="5">The sequence shown here is derived from an EMBL/GenBank/DDBJ whole genome shotgun (WGS) entry which is preliminary data.</text>
</comment>
<evidence type="ECO:0000256" key="2">
    <source>
        <dbReference type="ARBA" id="ARBA00023186"/>
    </source>
</evidence>
<comment type="function">
    <text evidence="4">Chaperone protein which promotes assembly of the 20S proteasome as part of a heterodimer with PSMG1.</text>
</comment>
<evidence type="ECO:0000256" key="1">
    <source>
        <dbReference type="ARBA" id="ARBA00019186"/>
    </source>
</evidence>
<dbReference type="InterPro" id="IPR016562">
    <property type="entry name" value="Proteasome_assmbl_chp_2_euk"/>
</dbReference>
<proteinExistence type="inferred from homology"/>
<dbReference type="GO" id="GO:0043248">
    <property type="term" value="P:proteasome assembly"/>
    <property type="evidence" value="ECO:0007669"/>
    <property type="project" value="TreeGrafter"/>
</dbReference>
<dbReference type="SUPFAM" id="SSF159659">
    <property type="entry name" value="Cgl1923-like"/>
    <property type="match status" value="1"/>
</dbReference>
<dbReference type="AlphaFoldDB" id="A0A8J1XT12"/>
<evidence type="ECO:0000313" key="5">
    <source>
        <dbReference type="EMBL" id="CAH1779728.1"/>
    </source>
</evidence>
<gene>
    <name evidence="5" type="ORF">OFUS_LOCUS6505</name>
</gene>
<dbReference type="InterPro" id="IPR019151">
    <property type="entry name" value="Proteasome_assmbl_chaperone_2"/>
</dbReference>
<reference evidence="5" key="1">
    <citation type="submission" date="2022-03" db="EMBL/GenBank/DDBJ databases">
        <authorList>
            <person name="Martin C."/>
        </authorList>
    </citation>
    <scope>NUCLEOTIDE SEQUENCE</scope>
</reference>
<keyword evidence="2 4" id="KW-0143">Chaperone</keyword>
<protein>
    <recommendedName>
        <fullName evidence="1 4">Proteasome assembly chaperone 2</fullName>
    </recommendedName>
</protein>
<keyword evidence="6" id="KW-1185">Reference proteome</keyword>
<dbReference type="PIRSF" id="PIRSF010044">
    <property type="entry name" value="UCP010044"/>
    <property type="match status" value="1"/>
</dbReference>
<dbReference type="Gene3D" id="3.40.50.10900">
    <property type="entry name" value="PAC-like subunit"/>
    <property type="match status" value="2"/>
</dbReference>
<dbReference type="GO" id="GO:0005634">
    <property type="term" value="C:nucleus"/>
    <property type="evidence" value="ECO:0007669"/>
    <property type="project" value="TreeGrafter"/>
</dbReference>
<organism evidence="5 6">
    <name type="scientific">Owenia fusiformis</name>
    <name type="common">Polychaete worm</name>
    <dbReference type="NCBI Taxonomy" id="6347"/>
    <lineage>
        <taxon>Eukaryota</taxon>
        <taxon>Metazoa</taxon>
        <taxon>Spiralia</taxon>
        <taxon>Lophotrochozoa</taxon>
        <taxon>Annelida</taxon>
        <taxon>Polychaeta</taxon>
        <taxon>Sedentaria</taxon>
        <taxon>Canalipalpata</taxon>
        <taxon>Sabellida</taxon>
        <taxon>Oweniida</taxon>
        <taxon>Oweniidae</taxon>
        <taxon>Owenia</taxon>
    </lineage>
</organism>
<dbReference type="InterPro" id="IPR038389">
    <property type="entry name" value="PSMG2_sf"/>
</dbReference>
<comment type="subunit">
    <text evidence="4">Forms a heterodimer with PSMG1.</text>
</comment>
<dbReference type="Pfam" id="PF09754">
    <property type="entry name" value="PAC2"/>
    <property type="match status" value="1"/>
</dbReference>
<name>A0A8J1XT12_OWEFU</name>
<sequence length="269" mass="30062">MFISCEKTSPDLKAYTLVVPCVSVGNVGQLAVDLIISTLCMKKIGYMDDESILPLVGNDPFASGTTGNLCNLSVSCEVYMSVVHKVVAIQQRAPFVKGKAGAFRERLVRWIKDRGLNRVVIATSSHAYMMMDMQIQGGTLLRYLISPQLYEKGGESILKTLNWQEMEKQPVDPQGVMGNTDKETQMEIKIPGGGIGLKLYNDCCKEKIPTLLCSKFCSEGDNVADGIDVATYINSWFQWVTKKKKESLWRQPSSWKLQFGSNYDQTIYQ</sequence>
<accession>A0A8J1XT12</accession>
<dbReference type="OrthoDB" id="10260712at2759"/>
<evidence type="ECO:0000256" key="4">
    <source>
        <dbReference type="PIRNR" id="PIRNR010044"/>
    </source>
</evidence>
<comment type="similarity">
    <text evidence="3 4">Belongs to the PSMG2 family.</text>
</comment>
<dbReference type="PANTHER" id="PTHR12970:SF1">
    <property type="entry name" value="PROTEASOME ASSEMBLY CHAPERONE 2"/>
    <property type="match status" value="1"/>
</dbReference>
<dbReference type="EMBL" id="CAIIXF020000003">
    <property type="protein sequence ID" value="CAH1779728.1"/>
    <property type="molecule type" value="Genomic_DNA"/>
</dbReference>
<evidence type="ECO:0000256" key="3">
    <source>
        <dbReference type="ARBA" id="ARBA00025745"/>
    </source>
</evidence>
<dbReference type="GO" id="GO:0005829">
    <property type="term" value="C:cytosol"/>
    <property type="evidence" value="ECO:0007669"/>
    <property type="project" value="TreeGrafter"/>
</dbReference>